<evidence type="ECO:0000256" key="2">
    <source>
        <dbReference type="ARBA" id="ARBA00022723"/>
    </source>
</evidence>
<dbReference type="SMART" id="SM00336">
    <property type="entry name" value="BBOX"/>
    <property type="match status" value="1"/>
</dbReference>
<dbReference type="Proteomes" id="UP000221165">
    <property type="component" value="Unassembled WGS sequence"/>
</dbReference>
<evidence type="ECO:0000313" key="11">
    <source>
        <dbReference type="Proteomes" id="UP000221165"/>
    </source>
</evidence>
<evidence type="ECO:0000256" key="8">
    <source>
        <dbReference type="PROSITE-ProRule" id="PRU00024"/>
    </source>
</evidence>
<evidence type="ECO:0000256" key="1">
    <source>
        <dbReference type="ARBA" id="ARBA00004123"/>
    </source>
</evidence>
<sequence>MSSSSLRDPPGHLAANLAPLAVAAHPTEDGSDRVNVAVLEDIQTLAQWEYWIQLSLFTADLHVLGGWTLATHAQEDAFEAKAQALQGPTVFSILDLNELETPQSLENIVAEGRIRSDWRKQVFPTGQCRPPVGFEGNPSGAFRVMICKLALGAVLSREQQRGDGTREPFETCPIPGEFTAMSQRDMDRRDAAPGGSSGTAYRVLYRVRRADQVLPSVVLEFEMKPLRIHVPQPVCELCEALPATLFCPADRAHLCDECDERVHSSTRMLARHNRVPATHVSEETRN</sequence>
<dbReference type="InterPro" id="IPR000315">
    <property type="entry name" value="Znf_B-box"/>
</dbReference>
<keyword evidence="3" id="KW-0677">Repeat</keyword>
<proteinExistence type="predicted"/>
<name>A0A2C6KKE1_9APIC</name>
<dbReference type="PANTHER" id="PTHR31832:SF63">
    <property type="entry name" value="B-BOX ZINC FINGER PROTEIN 23"/>
    <property type="match status" value="1"/>
</dbReference>
<keyword evidence="11" id="KW-1185">Reference proteome</keyword>
<evidence type="ECO:0000256" key="7">
    <source>
        <dbReference type="ARBA" id="ARBA00023242"/>
    </source>
</evidence>
<dbReference type="GeneID" id="94432567"/>
<comment type="subcellular location">
    <subcellularLocation>
        <location evidence="1">Nucleus</location>
    </subcellularLocation>
</comment>
<reference evidence="10 11" key="1">
    <citation type="journal article" date="2017" name="Int. J. Parasitol.">
        <title>The genome of the protozoan parasite Cystoisospora suis and a reverse vaccinology approach to identify vaccine candidates.</title>
        <authorList>
            <person name="Palmieri N."/>
            <person name="Shrestha A."/>
            <person name="Ruttkowski B."/>
            <person name="Beck T."/>
            <person name="Vogl C."/>
            <person name="Tomley F."/>
            <person name="Blake D.P."/>
            <person name="Joachim A."/>
        </authorList>
    </citation>
    <scope>NUCLEOTIDE SEQUENCE [LARGE SCALE GENOMIC DNA]</scope>
    <source>
        <strain evidence="10 11">Wien I</strain>
    </source>
</reference>
<evidence type="ECO:0000313" key="10">
    <source>
        <dbReference type="EMBL" id="PHJ16945.1"/>
    </source>
</evidence>
<dbReference type="GO" id="GO:0005634">
    <property type="term" value="C:nucleus"/>
    <property type="evidence" value="ECO:0007669"/>
    <property type="project" value="UniProtKB-SubCell"/>
</dbReference>
<gene>
    <name evidence="10" type="ORF">CSUI_009240</name>
</gene>
<dbReference type="PROSITE" id="PS50119">
    <property type="entry name" value="ZF_BBOX"/>
    <property type="match status" value="1"/>
</dbReference>
<dbReference type="AlphaFoldDB" id="A0A2C6KKE1"/>
<protein>
    <submittedName>
        <fullName evidence="10">B-box zinc finger domain-containing protein</fullName>
    </submittedName>
</protein>
<comment type="caution">
    <text evidence="10">The sequence shown here is derived from an EMBL/GenBank/DDBJ whole genome shotgun (WGS) entry which is preliminary data.</text>
</comment>
<evidence type="ECO:0000259" key="9">
    <source>
        <dbReference type="PROSITE" id="PS50119"/>
    </source>
</evidence>
<organism evidence="10 11">
    <name type="scientific">Cystoisospora suis</name>
    <dbReference type="NCBI Taxonomy" id="483139"/>
    <lineage>
        <taxon>Eukaryota</taxon>
        <taxon>Sar</taxon>
        <taxon>Alveolata</taxon>
        <taxon>Apicomplexa</taxon>
        <taxon>Conoidasida</taxon>
        <taxon>Coccidia</taxon>
        <taxon>Eucoccidiorida</taxon>
        <taxon>Eimeriorina</taxon>
        <taxon>Sarcocystidae</taxon>
        <taxon>Cystoisospora</taxon>
    </lineage>
</organism>
<dbReference type="VEuPathDB" id="ToxoDB:CSUI_009240"/>
<dbReference type="PANTHER" id="PTHR31832">
    <property type="entry name" value="B-BOX ZINC FINGER PROTEIN 22"/>
    <property type="match status" value="1"/>
</dbReference>
<dbReference type="RefSeq" id="XP_067918670.1">
    <property type="nucleotide sequence ID" value="XM_068069356.1"/>
</dbReference>
<dbReference type="InterPro" id="IPR051979">
    <property type="entry name" value="B-box_zinc_finger"/>
</dbReference>
<keyword evidence="8" id="KW-0863">Zinc-finger</keyword>
<keyword evidence="4" id="KW-0862">Zinc</keyword>
<dbReference type="GO" id="GO:0008270">
    <property type="term" value="F:zinc ion binding"/>
    <property type="evidence" value="ECO:0007669"/>
    <property type="project" value="UniProtKB-KW"/>
</dbReference>
<keyword evidence="5" id="KW-0805">Transcription regulation</keyword>
<evidence type="ECO:0000256" key="4">
    <source>
        <dbReference type="ARBA" id="ARBA00022833"/>
    </source>
</evidence>
<keyword evidence="7" id="KW-0539">Nucleus</keyword>
<feature type="domain" description="B box-type" evidence="9">
    <location>
        <begin position="230"/>
        <end position="277"/>
    </location>
</feature>
<evidence type="ECO:0000256" key="3">
    <source>
        <dbReference type="ARBA" id="ARBA00022737"/>
    </source>
</evidence>
<accession>A0A2C6KKE1</accession>
<dbReference type="CDD" id="cd19821">
    <property type="entry name" value="Bbox1_BBX-like"/>
    <property type="match status" value="1"/>
</dbReference>
<keyword evidence="6" id="KW-0804">Transcription</keyword>
<evidence type="ECO:0000256" key="6">
    <source>
        <dbReference type="ARBA" id="ARBA00023163"/>
    </source>
</evidence>
<evidence type="ECO:0000256" key="5">
    <source>
        <dbReference type="ARBA" id="ARBA00023015"/>
    </source>
</evidence>
<keyword evidence="2" id="KW-0479">Metal-binding</keyword>
<dbReference type="OrthoDB" id="153872at2759"/>
<dbReference type="InterPro" id="IPR049808">
    <property type="entry name" value="CONSTANS-like_Bbox1"/>
</dbReference>
<dbReference type="EMBL" id="MIGC01005441">
    <property type="protein sequence ID" value="PHJ16945.1"/>
    <property type="molecule type" value="Genomic_DNA"/>
</dbReference>
<dbReference type="Pfam" id="PF00643">
    <property type="entry name" value="zf-B_box"/>
    <property type="match status" value="1"/>
</dbReference>